<dbReference type="GO" id="GO:0003723">
    <property type="term" value="F:RNA binding"/>
    <property type="evidence" value="ECO:0007669"/>
    <property type="project" value="InterPro"/>
</dbReference>
<dbReference type="InterPro" id="IPR004114">
    <property type="entry name" value="THUMP_dom"/>
</dbReference>
<feature type="region of interest" description="Disordered" evidence="1">
    <location>
        <begin position="178"/>
        <end position="221"/>
    </location>
</feature>
<dbReference type="CDD" id="cd11717">
    <property type="entry name" value="THUMP_THUMPD1_like"/>
    <property type="match status" value="1"/>
</dbReference>
<dbReference type="Gene3D" id="3.30.2300.10">
    <property type="entry name" value="THUMP superfamily"/>
    <property type="match status" value="1"/>
</dbReference>
<proteinExistence type="predicted"/>
<dbReference type="PANTHER" id="PTHR13452:SF10">
    <property type="entry name" value="THUMP DOMAIN-CONTAINING PROTEIN 1"/>
    <property type="match status" value="1"/>
</dbReference>
<feature type="compositionally biased region" description="Low complexity" evidence="1">
    <location>
        <begin position="205"/>
        <end position="221"/>
    </location>
</feature>
<dbReference type="Pfam" id="PF02926">
    <property type="entry name" value="THUMP"/>
    <property type="match status" value="1"/>
</dbReference>
<gene>
    <name evidence="3" type="ORF">MANT1106_LOCUS9087</name>
</gene>
<dbReference type="PANTHER" id="PTHR13452">
    <property type="entry name" value="THUMP DOMAIN CONTAINING PROTEIN 1-RELATED"/>
    <property type="match status" value="1"/>
</dbReference>
<accession>A0A7S0X7N4</accession>
<dbReference type="SUPFAM" id="SSF143437">
    <property type="entry name" value="THUMP domain-like"/>
    <property type="match status" value="1"/>
</dbReference>
<dbReference type="InterPro" id="IPR040183">
    <property type="entry name" value="THUMPD1-like"/>
</dbReference>
<dbReference type="GO" id="GO:0006400">
    <property type="term" value="P:tRNA modification"/>
    <property type="evidence" value="ECO:0007669"/>
    <property type="project" value="InterPro"/>
</dbReference>
<evidence type="ECO:0000313" key="3">
    <source>
        <dbReference type="EMBL" id="CAD8706404.1"/>
    </source>
</evidence>
<sequence length="221" mass="23616">MFITMNWQAALKCAPSELVHRMLTNTRDKGSPRSRHTMRVVPVDTVCFAGVEEIKKAMLPLIAKHFPTDVTAEGAVAAGGGDGKEDAAAAVKDTEKGDGVIPGTFAIMFASRANNSMKRGPVIEAVAALVPAPYKVDLSRPELTIMCEVVKGTCCISIVKNYFQLLKYNQRLLGMTQEERDAEKGKTMSQPPKPKGAADEETPAADEAPGADEAPAAKSVE</sequence>
<reference evidence="3" key="1">
    <citation type="submission" date="2021-01" db="EMBL/GenBank/DDBJ databases">
        <authorList>
            <person name="Corre E."/>
            <person name="Pelletier E."/>
            <person name="Niang G."/>
            <person name="Scheremetjew M."/>
            <person name="Finn R."/>
            <person name="Kale V."/>
            <person name="Holt S."/>
            <person name="Cochrane G."/>
            <person name="Meng A."/>
            <person name="Brown T."/>
            <person name="Cohen L."/>
        </authorList>
    </citation>
    <scope>NUCLEOTIDE SEQUENCE</scope>
    <source>
        <strain evidence="3">SL-175</strain>
    </source>
</reference>
<evidence type="ECO:0000259" key="2">
    <source>
        <dbReference type="Pfam" id="PF02926"/>
    </source>
</evidence>
<dbReference type="AlphaFoldDB" id="A0A7S0X7N4"/>
<organism evidence="3">
    <name type="scientific">Mantoniella antarctica</name>
    <dbReference type="NCBI Taxonomy" id="81844"/>
    <lineage>
        <taxon>Eukaryota</taxon>
        <taxon>Viridiplantae</taxon>
        <taxon>Chlorophyta</taxon>
        <taxon>Mamiellophyceae</taxon>
        <taxon>Mamiellales</taxon>
        <taxon>Mamiellaceae</taxon>
        <taxon>Mantoniella</taxon>
    </lineage>
</organism>
<protein>
    <recommendedName>
        <fullName evidence="2">THUMP domain-containing protein</fullName>
    </recommendedName>
</protein>
<dbReference type="EMBL" id="HBFC01015472">
    <property type="protein sequence ID" value="CAD8706404.1"/>
    <property type="molecule type" value="Transcribed_RNA"/>
</dbReference>
<feature type="domain" description="THUMP" evidence="2">
    <location>
        <begin position="98"/>
        <end position="159"/>
    </location>
</feature>
<name>A0A7S0X7N4_9CHLO</name>
<evidence type="ECO:0000256" key="1">
    <source>
        <dbReference type="SAM" id="MobiDB-lite"/>
    </source>
</evidence>